<dbReference type="AlphaFoldDB" id="A0A0C2MYF1"/>
<reference evidence="12 13" key="1">
    <citation type="journal article" date="2014" name="Genome Biol. Evol.">
        <title>The genome of the myxosporean Thelohanellus kitauei shows adaptations to nutrient acquisition within its fish host.</title>
        <authorList>
            <person name="Yang Y."/>
            <person name="Xiong J."/>
            <person name="Zhou Z."/>
            <person name="Huo F."/>
            <person name="Miao W."/>
            <person name="Ran C."/>
            <person name="Liu Y."/>
            <person name="Zhang J."/>
            <person name="Feng J."/>
            <person name="Wang M."/>
            <person name="Wang M."/>
            <person name="Wang L."/>
            <person name="Yao B."/>
        </authorList>
    </citation>
    <scope>NUCLEOTIDE SEQUENCE [LARGE SCALE GENOMIC DNA]</scope>
    <source>
        <strain evidence="12">Wuqing</strain>
    </source>
</reference>
<evidence type="ECO:0000313" key="13">
    <source>
        <dbReference type="Proteomes" id="UP000031668"/>
    </source>
</evidence>
<dbReference type="SUPFAM" id="SSF51182">
    <property type="entry name" value="RmlC-like cupins"/>
    <property type="match status" value="1"/>
</dbReference>
<feature type="binding site" evidence="10">
    <location>
        <position position="28"/>
    </location>
    <ligand>
        <name>Fe cation</name>
        <dbReference type="ChEBI" id="CHEBI:24875"/>
        <note>catalytic</note>
    </ligand>
</feature>
<dbReference type="PANTHER" id="PTHR12918">
    <property type="entry name" value="CYSTEINE DIOXYGENASE"/>
    <property type="match status" value="1"/>
</dbReference>
<comment type="cofactor">
    <cofactor evidence="11">
        <name>Fe cation</name>
        <dbReference type="ChEBI" id="CHEBI:24875"/>
    </cofactor>
    <text evidence="11">Binds 1 Fe cation per subunit.</text>
</comment>
<dbReference type="PANTHER" id="PTHR12918:SF1">
    <property type="entry name" value="CYSTEINE DIOXYGENASE TYPE 1"/>
    <property type="match status" value="1"/>
</dbReference>
<dbReference type="GO" id="GO:0019448">
    <property type="term" value="P:L-cysteine catabolic process"/>
    <property type="evidence" value="ECO:0007669"/>
    <property type="project" value="TreeGrafter"/>
</dbReference>
<evidence type="ECO:0000256" key="3">
    <source>
        <dbReference type="ARBA" id="ARBA00013133"/>
    </source>
</evidence>
<feature type="cross-link" description="3'-(S-cysteinyl)-tyrosine (Cys-Tyr)" evidence="9">
    <location>
        <begin position="33"/>
        <end position="104"/>
    </location>
</feature>
<dbReference type="UniPathway" id="UPA00012">
    <property type="reaction ID" value="UER00537"/>
</dbReference>
<comment type="catalytic activity">
    <reaction evidence="11">
        <text>L-cysteine + O2 = 3-sulfino-L-alanine + H(+)</text>
        <dbReference type="Rhea" id="RHEA:20441"/>
        <dbReference type="ChEBI" id="CHEBI:15378"/>
        <dbReference type="ChEBI" id="CHEBI:15379"/>
        <dbReference type="ChEBI" id="CHEBI:35235"/>
        <dbReference type="ChEBI" id="CHEBI:61085"/>
        <dbReference type="EC" id="1.13.11.20"/>
    </reaction>
</comment>
<accession>A0A0C2MYF1</accession>
<evidence type="ECO:0000256" key="4">
    <source>
        <dbReference type="ARBA" id="ARBA00022723"/>
    </source>
</evidence>
<comment type="pathway">
    <text evidence="1 11">Organosulfur biosynthesis; taurine biosynthesis; hypotaurine from L-cysteine: step 1/2.</text>
</comment>
<name>A0A0C2MYF1_THEKT</name>
<comment type="similarity">
    <text evidence="2 11">Belongs to the cysteine dioxygenase family.</text>
</comment>
<protein>
    <recommendedName>
        <fullName evidence="3 11">Cysteine dioxygenase</fullName>
        <ecNumber evidence="3 11">1.13.11.20</ecNumber>
    </recommendedName>
</protein>
<evidence type="ECO:0000256" key="6">
    <source>
        <dbReference type="ARBA" id="ARBA00022964"/>
    </source>
</evidence>
<keyword evidence="6 11" id="KW-0223">Dioxygenase</keyword>
<dbReference type="Gene3D" id="2.60.120.10">
    <property type="entry name" value="Jelly Rolls"/>
    <property type="match status" value="1"/>
</dbReference>
<dbReference type="GO" id="GO:0042412">
    <property type="term" value="P:taurine biosynthetic process"/>
    <property type="evidence" value="ECO:0007669"/>
    <property type="project" value="UniProtKB-UniRule"/>
</dbReference>
<organism evidence="12 13">
    <name type="scientific">Thelohanellus kitauei</name>
    <name type="common">Myxosporean</name>
    <dbReference type="NCBI Taxonomy" id="669202"/>
    <lineage>
        <taxon>Eukaryota</taxon>
        <taxon>Metazoa</taxon>
        <taxon>Cnidaria</taxon>
        <taxon>Myxozoa</taxon>
        <taxon>Myxosporea</taxon>
        <taxon>Bivalvulida</taxon>
        <taxon>Platysporina</taxon>
        <taxon>Myxobolidae</taxon>
        <taxon>Thelohanellus</taxon>
    </lineage>
</organism>
<keyword evidence="8 10" id="KW-0408">Iron</keyword>
<feature type="binding site" evidence="10">
    <location>
        <position position="87"/>
    </location>
    <ligand>
        <name>Fe cation</name>
        <dbReference type="ChEBI" id="CHEBI:24875"/>
        <note>catalytic</note>
    </ligand>
</feature>
<dbReference type="GO" id="GO:0017172">
    <property type="term" value="F:cysteine dioxygenase activity"/>
    <property type="evidence" value="ECO:0007669"/>
    <property type="project" value="UniProtKB-UniRule"/>
</dbReference>
<dbReference type="Pfam" id="PF05995">
    <property type="entry name" value="CDO_I"/>
    <property type="match status" value="1"/>
</dbReference>
<evidence type="ECO:0000256" key="7">
    <source>
        <dbReference type="ARBA" id="ARBA00023002"/>
    </source>
</evidence>
<evidence type="ECO:0000256" key="2">
    <source>
        <dbReference type="ARBA" id="ARBA00006622"/>
    </source>
</evidence>
<dbReference type="OMA" id="ECWFSIQ"/>
<dbReference type="OrthoDB" id="543511at2759"/>
<feature type="binding site" evidence="10">
    <location>
        <position position="26"/>
    </location>
    <ligand>
        <name>Fe cation</name>
        <dbReference type="ChEBI" id="CHEBI:24875"/>
        <note>catalytic</note>
    </ligand>
</feature>
<evidence type="ECO:0000256" key="5">
    <source>
        <dbReference type="ARBA" id="ARBA00022784"/>
    </source>
</evidence>
<evidence type="ECO:0000256" key="10">
    <source>
        <dbReference type="PIRSR" id="PIRSR610300-51"/>
    </source>
</evidence>
<evidence type="ECO:0000256" key="1">
    <source>
        <dbReference type="ARBA" id="ARBA00004759"/>
    </source>
</evidence>
<dbReference type="InterPro" id="IPR014710">
    <property type="entry name" value="RmlC-like_jellyroll"/>
</dbReference>
<keyword evidence="4 10" id="KW-0479">Metal-binding</keyword>
<evidence type="ECO:0000256" key="8">
    <source>
        <dbReference type="ARBA" id="ARBA00023004"/>
    </source>
</evidence>
<dbReference type="InterPro" id="IPR010300">
    <property type="entry name" value="CDO_1"/>
</dbReference>
<gene>
    <name evidence="12" type="ORF">RF11_00680</name>
</gene>
<proteinExistence type="inferred from homology"/>
<evidence type="ECO:0000256" key="11">
    <source>
        <dbReference type="RuleBase" id="RU366010"/>
    </source>
</evidence>
<keyword evidence="5 9" id="KW-0883">Thioether bond</keyword>
<dbReference type="EMBL" id="JWZT01001258">
    <property type="protein sequence ID" value="KII72371.1"/>
    <property type="molecule type" value="Genomic_DNA"/>
</dbReference>
<dbReference type="GO" id="GO:0008198">
    <property type="term" value="F:ferrous iron binding"/>
    <property type="evidence" value="ECO:0007669"/>
    <property type="project" value="TreeGrafter"/>
</dbReference>
<dbReference type="Proteomes" id="UP000031668">
    <property type="component" value="Unassembled WGS sequence"/>
</dbReference>
<evidence type="ECO:0000256" key="9">
    <source>
        <dbReference type="PIRSR" id="PIRSR610300-50"/>
    </source>
</evidence>
<evidence type="ECO:0000313" key="12">
    <source>
        <dbReference type="EMBL" id="KII72371.1"/>
    </source>
</evidence>
<keyword evidence="7 11" id="KW-0560">Oxidoreductase</keyword>
<dbReference type="EC" id="1.13.11.20" evidence="3 11"/>
<comment type="caution">
    <text evidence="12">The sequence shown here is derived from an EMBL/GenBank/DDBJ whole genome shotgun (WGS) entry which is preliminary data.</text>
</comment>
<dbReference type="InterPro" id="IPR011051">
    <property type="entry name" value="RmlC_Cupin_sf"/>
</dbReference>
<sequence length="137" mass="16183">MLVHEYQNRYHVILLCWKPNQVSTIHSHLQSDCYIKILRGDFKEEIYENPFNGYFPSRNLSFDLNSKSALFYHTDDVLFVNDKIGLHRVTNLSETPHSVSLHLYIPPFTRSDIFDESTSSFKETEIAWEEVKEEPDK</sequence>
<dbReference type="CDD" id="cd10548">
    <property type="entry name" value="cupin_CDO"/>
    <property type="match status" value="1"/>
</dbReference>
<keyword evidence="13" id="KW-1185">Reference proteome</keyword>